<evidence type="ECO:0000256" key="1">
    <source>
        <dbReference type="SAM" id="MobiDB-lite"/>
    </source>
</evidence>
<accession>A0ABR6L827</accession>
<gene>
    <name evidence="2" type="ORF">GGQ99_004742</name>
</gene>
<sequence>MSPAGDPIAKQAQIHHDAIRRNEQRILDMERDRDIALRSLEGELAEAARAFEAEQERILQQIADTRRGADARIATRQILVRSSRDALVALEPNQASLEAPMSARQVPRSEPATVPIQVHRGIKA</sequence>
<keyword evidence="3" id="KW-1185">Reference proteome</keyword>
<comment type="caution">
    <text evidence="2">The sequence shown here is derived from an EMBL/GenBank/DDBJ whole genome shotgun (WGS) entry which is preliminary data.</text>
</comment>
<name>A0ABR6L827_9HYPH</name>
<proteinExistence type="predicted"/>
<dbReference type="RefSeq" id="WP_183264361.1">
    <property type="nucleotide sequence ID" value="NZ_BAAAVZ010000026.1"/>
</dbReference>
<dbReference type="Proteomes" id="UP000539538">
    <property type="component" value="Unassembled WGS sequence"/>
</dbReference>
<reference evidence="2 3" key="1">
    <citation type="submission" date="2020-08" db="EMBL/GenBank/DDBJ databases">
        <title>Genomic Encyclopedia of Type Strains, Phase IV (KMG-IV): sequencing the most valuable type-strain genomes for metagenomic binning, comparative biology and taxonomic classification.</title>
        <authorList>
            <person name="Goeker M."/>
        </authorList>
    </citation>
    <scope>NUCLEOTIDE SEQUENCE [LARGE SCALE GENOMIC DNA]</scope>
    <source>
        <strain evidence="2 3">DSM 7050</strain>
    </source>
</reference>
<dbReference type="EMBL" id="JACHOT010000009">
    <property type="protein sequence ID" value="MBB4652958.1"/>
    <property type="molecule type" value="Genomic_DNA"/>
</dbReference>
<evidence type="ECO:0000313" key="3">
    <source>
        <dbReference type="Proteomes" id="UP000539538"/>
    </source>
</evidence>
<protein>
    <submittedName>
        <fullName evidence="2">Uncharacterized protein</fullName>
    </submittedName>
</protein>
<evidence type="ECO:0000313" key="2">
    <source>
        <dbReference type="EMBL" id="MBB4652958.1"/>
    </source>
</evidence>
<organism evidence="2 3">
    <name type="scientific">Aminobacter niigataensis</name>
    <dbReference type="NCBI Taxonomy" id="83265"/>
    <lineage>
        <taxon>Bacteria</taxon>
        <taxon>Pseudomonadati</taxon>
        <taxon>Pseudomonadota</taxon>
        <taxon>Alphaproteobacteria</taxon>
        <taxon>Hyphomicrobiales</taxon>
        <taxon>Phyllobacteriaceae</taxon>
        <taxon>Aminobacter</taxon>
    </lineage>
</organism>
<feature type="region of interest" description="Disordered" evidence="1">
    <location>
        <begin position="99"/>
        <end position="124"/>
    </location>
</feature>